<reference evidence="1 2" key="1">
    <citation type="submission" date="2017-11" db="EMBL/GenBank/DDBJ databases">
        <title>Population delineation of vibrios coincides with oyster pathogenicity.</title>
        <authorList>
            <person name="Bruto M."/>
            <person name="Labreuche Y."/>
            <person name="James A."/>
            <person name="Piel D."/>
            <person name="Chenivesse S."/>
            <person name="Petton B."/>
            <person name="Polz M.F."/>
            <person name="Le Roux F."/>
        </authorList>
    </citation>
    <scope>NUCLEOTIDE SEQUENCE [LARGE SCALE GENOMIC DNA]</scope>
    <source>
        <strain evidence="1 2">FF_144</strain>
    </source>
</reference>
<gene>
    <name evidence="1" type="ORF">CWO07_02080</name>
</gene>
<accession>A0A2T5F0V9</accession>
<sequence length="114" mass="13612">MLKTSQNWIKELSEIITPCTDLVQSNSSEYDFYEIKGFDPDRIRLAIYNLNHTDCWEIAFQQRKDVWHACGSFPNRNDFYEQFGDNVENGWRNDIEVLKHGFETPVDWIRSFVK</sequence>
<evidence type="ECO:0000313" key="1">
    <source>
        <dbReference type="EMBL" id="PTP39377.1"/>
    </source>
</evidence>
<dbReference type="EMBL" id="PIFK01000003">
    <property type="protein sequence ID" value="PTP39377.1"/>
    <property type="molecule type" value="Genomic_DNA"/>
</dbReference>
<proteinExistence type="predicted"/>
<dbReference type="RefSeq" id="WP_108187173.1">
    <property type="nucleotide sequence ID" value="NZ_PIFK01000003.1"/>
</dbReference>
<name>A0A2T5F0V9_VIBSP</name>
<protein>
    <submittedName>
        <fullName evidence="1">Uncharacterized protein</fullName>
    </submittedName>
</protein>
<organism evidence="1 2">
    <name type="scientific">Vibrio splendidus</name>
    <dbReference type="NCBI Taxonomy" id="29497"/>
    <lineage>
        <taxon>Bacteria</taxon>
        <taxon>Pseudomonadati</taxon>
        <taxon>Pseudomonadota</taxon>
        <taxon>Gammaproteobacteria</taxon>
        <taxon>Vibrionales</taxon>
        <taxon>Vibrionaceae</taxon>
        <taxon>Vibrio</taxon>
    </lineage>
</organism>
<dbReference type="AlphaFoldDB" id="A0A2T5F0V9"/>
<evidence type="ECO:0000313" key="2">
    <source>
        <dbReference type="Proteomes" id="UP000244197"/>
    </source>
</evidence>
<comment type="caution">
    <text evidence="1">The sequence shown here is derived from an EMBL/GenBank/DDBJ whole genome shotgun (WGS) entry which is preliminary data.</text>
</comment>
<dbReference type="Proteomes" id="UP000244197">
    <property type="component" value="Unassembled WGS sequence"/>
</dbReference>